<protein>
    <recommendedName>
        <fullName evidence="5">Secreted protein</fullName>
    </recommendedName>
</protein>
<proteinExistence type="predicted"/>
<feature type="signal peptide" evidence="2">
    <location>
        <begin position="1"/>
        <end position="21"/>
    </location>
</feature>
<dbReference type="OrthoDB" id="5484666at2"/>
<keyword evidence="2" id="KW-0732">Signal</keyword>
<accession>A0A150Q8K0</accession>
<feature type="region of interest" description="Disordered" evidence="1">
    <location>
        <begin position="28"/>
        <end position="78"/>
    </location>
</feature>
<evidence type="ECO:0000313" key="4">
    <source>
        <dbReference type="Proteomes" id="UP000075260"/>
    </source>
</evidence>
<evidence type="ECO:0000256" key="1">
    <source>
        <dbReference type="SAM" id="MobiDB-lite"/>
    </source>
</evidence>
<evidence type="ECO:0000313" key="3">
    <source>
        <dbReference type="EMBL" id="KYF64233.1"/>
    </source>
</evidence>
<gene>
    <name evidence="3" type="ORF">BE15_04150</name>
</gene>
<dbReference type="EMBL" id="JEMA01000926">
    <property type="protein sequence ID" value="KYF64233.1"/>
    <property type="molecule type" value="Genomic_DNA"/>
</dbReference>
<feature type="compositionally biased region" description="Low complexity" evidence="1">
    <location>
        <begin position="40"/>
        <end position="53"/>
    </location>
</feature>
<feature type="chain" id="PRO_5007566694" description="Secreted protein" evidence="2">
    <location>
        <begin position="22"/>
        <end position="189"/>
    </location>
</feature>
<sequence length="189" mass="18914">MKLRLSSFIAAATVAILSPLAGCSDTPDDNGAGGAGGSDAGSTSASGSTSSAIGSGGAGSTSASTGGDGGGSTGSGNAVPPTFETVKFVIERSSCFGAGCHNDEQNPLDLKVDAELRTRLTTHISRNCGDLPIVNPGKPEESALIKILKEPCGTTPRMPIECVNEGDAKCVPDNYIEALAQWIADGALE</sequence>
<reference evidence="3 4" key="1">
    <citation type="submission" date="2014-02" db="EMBL/GenBank/DDBJ databases">
        <title>The small core and large imbalanced accessory genome model reveals a collaborative survival strategy of Sorangium cellulosum strains in nature.</title>
        <authorList>
            <person name="Han K."/>
            <person name="Peng R."/>
            <person name="Blom J."/>
            <person name="Li Y.-Z."/>
        </authorList>
    </citation>
    <scope>NUCLEOTIDE SEQUENCE [LARGE SCALE GENOMIC DNA]</scope>
    <source>
        <strain evidence="3 4">So0008-312</strain>
    </source>
</reference>
<dbReference type="AlphaFoldDB" id="A0A150Q8K0"/>
<evidence type="ECO:0008006" key="5">
    <source>
        <dbReference type="Google" id="ProtNLM"/>
    </source>
</evidence>
<name>A0A150Q8K0_SORCE</name>
<dbReference type="RefSeq" id="WP_155798894.1">
    <property type="nucleotide sequence ID" value="NZ_CP162579.1"/>
</dbReference>
<comment type="caution">
    <text evidence="3">The sequence shown here is derived from an EMBL/GenBank/DDBJ whole genome shotgun (WGS) entry which is preliminary data.</text>
</comment>
<evidence type="ECO:0000256" key="2">
    <source>
        <dbReference type="SAM" id="SignalP"/>
    </source>
</evidence>
<organism evidence="3 4">
    <name type="scientific">Sorangium cellulosum</name>
    <name type="common">Polyangium cellulosum</name>
    <dbReference type="NCBI Taxonomy" id="56"/>
    <lineage>
        <taxon>Bacteria</taxon>
        <taxon>Pseudomonadati</taxon>
        <taxon>Myxococcota</taxon>
        <taxon>Polyangia</taxon>
        <taxon>Polyangiales</taxon>
        <taxon>Polyangiaceae</taxon>
        <taxon>Sorangium</taxon>
    </lineage>
</organism>
<dbReference type="Proteomes" id="UP000075260">
    <property type="component" value="Unassembled WGS sequence"/>
</dbReference>